<gene>
    <name evidence="1" type="ORF">HPB49_012036</name>
</gene>
<reference evidence="1" key="1">
    <citation type="submission" date="2020-05" db="EMBL/GenBank/DDBJ databases">
        <title>Large-scale comparative analyses of tick genomes elucidate their genetic diversity and vector capacities.</title>
        <authorList>
            <person name="Jia N."/>
            <person name="Wang J."/>
            <person name="Shi W."/>
            <person name="Du L."/>
            <person name="Sun Y."/>
            <person name="Zhan W."/>
            <person name="Jiang J."/>
            <person name="Wang Q."/>
            <person name="Zhang B."/>
            <person name="Ji P."/>
            <person name="Sakyi L.B."/>
            <person name="Cui X."/>
            <person name="Yuan T."/>
            <person name="Jiang B."/>
            <person name="Yang W."/>
            <person name="Lam T.T.-Y."/>
            <person name="Chang Q."/>
            <person name="Ding S."/>
            <person name="Wang X."/>
            <person name="Zhu J."/>
            <person name="Ruan X."/>
            <person name="Zhao L."/>
            <person name="Wei J."/>
            <person name="Que T."/>
            <person name="Du C."/>
            <person name="Cheng J."/>
            <person name="Dai P."/>
            <person name="Han X."/>
            <person name="Huang E."/>
            <person name="Gao Y."/>
            <person name="Liu J."/>
            <person name="Shao H."/>
            <person name="Ye R."/>
            <person name="Li L."/>
            <person name="Wei W."/>
            <person name="Wang X."/>
            <person name="Wang C."/>
            <person name="Yang T."/>
            <person name="Huo Q."/>
            <person name="Li W."/>
            <person name="Guo W."/>
            <person name="Chen H."/>
            <person name="Zhou L."/>
            <person name="Ni X."/>
            <person name="Tian J."/>
            <person name="Zhou Y."/>
            <person name="Sheng Y."/>
            <person name="Liu T."/>
            <person name="Pan Y."/>
            <person name="Xia L."/>
            <person name="Li J."/>
            <person name="Zhao F."/>
            <person name="Cao W."/>
        </authorList>
    </citation>
    <scope>NUCLEOTIDE SEQUENCE</scope>
    <source>
        <strain evidence="1">Dsil-2018</strain>
    </source>
</reference>
<organism evidence="1 2">
    <name type="scientific">Dermacentor silvarum</name>
    <name type="common">Tick</name>
    <dbReference type="NCBI Taxonomy" id="543639"/>
    <lineage>
        <taxon>Eukaryota</taxon>
        <taxon>Metazoa</taxon>
        <taxon>Ecdysozoa</taxon>
        <taxon>Arthropoda</taxon>
        <taxon>Chelicerata</taxon>
        <taxon>Arachnida</taxon>
        <taxon>Acari</taxon>
        <taxon>Parasitiformes</taxon>
        <taxon>Ixodida</taxon>
        <taxon>Ixodoidea</taxon>
        <taxon>Ixodidae</taxon>
        <taxon>Rhipicephalinae</taxon>
        <taxon>Dermacentor</taxon>
    </lineage>
</organism>
<accession>A0ACB8C3E4</accession>
<dbReference type="Proteomes" id="UP000821865">
    <property type="component" value="Chromosome 9"/>
</dbReference>
<sequence length="131" mass="14381">MDVFFQGSKSLCLSGRYGEAHYLEVGDIFVQGKLQAGPHGWKASCGTPHPQSYIIGVYGNVDTMPEVCGDCRRERRQRQVEMEGAQDGSLRHPGTDHPWGAHSLCHPYTKGAPSGKGRDETPDTSRNPKIV</sequence>
<keyword evidence="2" id="KW-1185">Reference proteome</keyword>
<evidence type="ECO:0000313" key="1">
    <source>
        <dbReference type="EMBL" id="KAH7933374.1"/>
    </source>
</evidence>
<comment type="caution">
    <text evidence="1">The sequence shown here is derived from an EMBL/GenBank/DDBJ whole genome shotgun (WGS) entry which is preliminary data.</text>
</comment>
<dbReference type="EMBL" id="CM023478">
    <property type="protein sequence ID" value="KAH7933374.1"/>
    <property type="molecule type" value="Genomic_DNA"/>
</dbReference>
<evidence type="ECO:0000313" key="2">
    <source>
        <dbReference type="Proteomes" id="UP000821865"/>
    </source>
</evidence>
<proteinExistence type="predicted"/>
<protein>
    <submittedName>
        <fullName evidence="1">Uncharacterized protein</fullName>
    </submittedName>
</protein>
<name>A0ACB8C3E4_DERSI</name>